<sequence>MSDATIRVSHTIKWSDVSLPTDWTLTTESKPTPIQHSLNNLDYIQQYLDDTVKISFGNQPVQKSTVQLHQLPTPSQSKSHIPARHSFAASSFTLERDLELEKAMIDFKLETLRKNSQVNQPCYGVIPAHEEKLESPESPTQSDFVEAGFPIDNQLRTLNKKFVISWKYLDNHLRAPENQE</sequence>
<dbReference type="Proteomes" id="UP001054821">
    <property type="component" value="Chromosome 3"/>
</dbReference>
<dbReference type="EMBL" id="JAJFAZ020000003">
    <property type="protein sequence ID" value="KAI5337783.1"/>
    <property type="molecule type" value="Genomic_DNA"/>
</dbReference>
<evidence type="ECO:0000313" key="1">
    <source>
        <dbReference type="EMBL" id="KAI5337783.1"/>
    </source>
</evidence>
<keyword evidence="2" id="KW-1185">Reference proteome</keyword>
<organism evidence="1 2">
    <name type="scientific">Prunus dulcis</name>
    <name type="common">Almond</name>
    <name type="synonym">Amygdalus dulcis</name>
    <dbReference type="NCBI Taxonomy" id="3755"/>
    <lineage>
        <taxon>Eukaryota</taxon>
        <taxon>Viridiplantae</taxon>
        <taxon>Streptophyta</taxon>
        <taxon>Embryophyta</taxon>
        <taxon>Tracheophyta</taxon>
        <taxon>Spermatophyta</taxon>
        <taxon>Magnoliopsida</taxon>
        <taxon>eudicotyledons</taxon>
        <taxon>Gunneridae</taxon>
        <taxon>Pentapetalae</taxon>
        <taxon>rosids</taxon>
        <taxon>fabids</taxon>
        <taxon>Rosales</taxon>
        <taxon>Rosaceae</taxon>
        <taxon>Amygdaloideae</taxon>
        <taxon>Amygdaleae</taxon>
        <taxon>Prunus</taxon>
    </lineage>
</organism>
<proteinExistence type="predicted"/>
<gene>
    <name evidence="1" type="ORF">L3X38_017054</name>
</gene>
<name>A0AAD4W7E4_PRUDU</name>
<reference evidence="1 2" key="1">
    <citation type="journal article" date="2022" name="G3 (Bethesda)">
        <title>Whole-genome sequence and methylome profiling of the almond [Prunus dulcis (Mill.) D.A. Webb] cultivar 'Nonpareil'.</title>
        <authorList>
            <person name="D'Amico-Willman K.M."/>
            <person name="Ouma W.Z."/>
            <person name="Meulia T."/>
            <person name="Sideli G.M."/>
            <person name="Gradziel T.M."/>
            <person name="Fresnedo-Ramirez J."/>
        </authorList>
    </citation>
    <scope>NUCLEOTIDE SEQUENCE [LARGE SCALE GENOMIC DNA]</scope>
    <source>
        <strain evidence="1">Clone GOH B32 T37-40</strain>
    </source>
</reference>
<dbReference type="AlphaFoldDB" id="A0AAD4W7E4"/>
<accession>A0AAD4W7E4</accession>
<protein>
    <submittedName>
        <fullName evidence="1">Uncharacterized protein</fullName>
    </submittedName>
</protein>
<comment type="caution">
    <text evidence="1">The sequence shown here is derived from an EMBL/GenBank/DDBJ whole genome shotgun (WGS) entry which is preliminary data.</text>
</comment>
<evidence type="ECO:0000313" key="2">
    <source>
        <dbReference type="Proteomes" id="UP001054821"/>
    </source>
</evidence>